<organism evidence="2 3">
    <name type="scientific">Sus scrofa</name>
    <name type="common">Pig</name>
    <dbReference type="NCBI Taxonomy" id="9823"/>
    <lineage>
        <taxon>Eukaryota</taxon>
        <taxon>Metazoa</taxon>
        <taxon>Chordata</taxon>
        <taxon>Craniata</taxon>
        <taxon>Vertebrata</taxon>
        <taxon>Euteleostomi</taxon>
        <taxon>Mammalia</taxon>
        <taxon>Eutheria</taxon>
        <taxon>Laurasiatheria</taxon>
        <taxon>Artiodactyla</taxon>
        <taxon>Suina</taxon>
        <taxon>Suidae</taxon>
        <taxon>Sus</taxon>
    </lineage>
</organism>
<dbReference type="Proteomes" id="UP000694723">
    <property type="component" value="Unplaced"/>
</dbReference>
<accession>A0A8D1C7B9</accession>
<feature type="transmembrane region" description="Helical" evidence="1">
    <location>
        <begin position="42"/>
        <end position="60"/>
    </location>
</feature>
<evidence type="ECO:0000313" key="2">
    <source>
        <dbReference type="Ensembl" id="ENSSSCP00030023228.1"/>
    </source>
</evidence>
<keyword evidence="1" id="KW-0812">Transmembrane</keyword>
<dbReference type="Ensembl" id="ENSSSCT00030051047.1">
    <property type="protein sequence ID" value="ENSSSCP00030023228.1"/>
    <property type="gene ID" value="ENSSSCG00030036724.1"/>
</dbReference>
<dbReference type="Ensembl" id="ENSSSCT00055037750.1">
    <property type="protein sequence ID" value="ENSSSCP00055030006.1"/>
    <property type="gene ID" value="ENSSSCG00055019293.1"/>
</dbReference>
<dbReference type="Proteomes" id="UP000694722">
    <property type="component" value="Unplaced"/>
</dbReference>
<dbReference type="Ensembl" id="ENSSSCT00050083189.1">
    <property type="protein sequence ID" value="ENSSSCP00050035726.1"/>
    <property type="gene ID" value="ENSSSCG00050061038.1"/>
</dbReference>
<dbReference type="Ensembl" id="ENSSSCT00060066371.1">
    <property type="protein sequence ID" value="ENSSSCP00060028429.1"/>
    <property type="gene ID" value="ENSSSCG00060048870.1"/>
</dbReference>
<reference evidence="2" key="1">
    <citation type="submission" date="2025-05" db="UniProtKB">
        <authorList>
            <consortium name="Ensembl"/>
        </authorList>
    </citation>
    <scope>IDENTIFICATION</scope>
</reference>
<keyword evidence="1" id="KW-1133">Transmembrane helix</keyword>
<dbReference type="Proteomes" id="UP000694570">
    <property type="component" value="Unplaced"/>
</dbReference>
<sequence length="119" mass="13459">MFIISIHEHSISFFSFVSSSVSFINVLQFSEHKSFTSLVKFITKYFTFYAVIVNDVVFLFSHCDRSLLGYKYATDLCVLILYFAALPNSLMSSNNFLVASLGFSMYSIMLSANSDSFTS</sequence>
<dbReference type="Proteomes" id="UP000694571">
    <property type="component" value="Unplaced"/>
</dbReference>
<dbReference type="Ensembl" id="ENSSSCT00015027882.1">
    <property type="protein sequence ID" value="ENSSSCP00015010919.1"/>
    <property type="gene ID" value="ENSSSCG00015021126.1"/>
</dbReference>
<keyword evidence="1" id="KW-0472">Membrane</keyword>
<name>A0A8D1C7B9_PIG</name>
<proteinExistence type="predicted"/>
<protein>
    <submittedName>
        <fullName evidence="2">Uncharacterized protein</fullName>
    </submittedName>
</protein>
<dbReference type="Ensembl" id="ENSSSCT00040000532.1">
    <property type="protein sequence ID" value="ENSSSCP00040000135.1"/>
    <property type="gene ID" value="ENSSSCG00040000466.1"/>
</dbReference>
<feature type="transmembrane region" description="Helical" evidence="1">
    <location>
        <begin position="12"/>
        <end position="30"/>
    </location>
</feature>
<feature type="transmembrane region" description="Helical" evidence="1">
    <location>
        <begin position="72"/>
        <end position="90"/>
    </location>
</feature>
<dbReference type="Proteomes" id="UP000694724">
    <property type="component" value="Unplaced"/>
</dbReference>
<evidence type="ECO:0000256" key="1">
    <source>
        <dbReference type="SAM" id="Phobius"/>
    </source>
</evidence>
<dbReference type="AlphaFoldDB" id="A0A8D1C7B9"/>
<evidence type="ECO:0000313" key="3">
    <source>
        <dbReference type="Proteomes" id="UP000694570"/>
    </source>
</evidence>
<dbReference type="Proteomes" id="UP000694726">
    <property type="component" value="Unplaced"/>
</dbReference>